<keyword evidence="1" id="KW-0812">Transmembrane</keyword>
<organism evidence="2 3">
    <name type="scientific">Cyclonatronum proteinivorum</name>
    <dbReference type="NCBI Taxonomy" id="1457365"/>
    <lineage>
        <taxon>Bacteria</taxon>
        <taxon>Pseudomonadati</taxon>
        <taxon>Balneolota</taxon>
        <taxon>Balneolia</taxon>
        <taxon>Balneolales</taxon>
        <taxon>Cyclonatronaceae</taxon>
        <taxon>Cyclonatronum</taxon>
    </lineage>
</organism>
<evidence type="ECO:0000313" key="2">
    <source>
        <dbReference type="EMBL" id="AXJ00713.1"/>
    </source>
</evidence>
<dbReference type="KEGG" id="cprv:CYPRO_1457"/>
<evidence type="ECO:0000313" key="3">
    <source>
        <dbReference type="Proteomes" id="UP000254808"/>
    </source>
</evidence>
<sequence>MEFDKRQAVAKEWRISEAQLLTVAAAGGSIGIGTGMLVKWHKVRKPRFLILIPLFILINLSALRYLMREE</sequence>
<accession>A0A345UJR1</accession>
<dbReference type="Proteomes" id="UP000254808">
    <property type="component" value="Chromosome"/>
</dbReference>
<feature type="transmembrane region" description="Helical" evidence="1">
    <location>
        <begin position="48"/>
        <end position="67"/>
    </location>
</feature>
<dbReference type="AlphaFoldDB" id="A0A345UJR1"/>
<evidence type="ECO:0000256" key="1">
    <source>
        <dbReference type="SAM" id="Phobius"/>
    </source>
</evidence>
<protein>
    <submittedName>
        <fullName evidence="2">Uncharacterized membrane protein YsdA, DUF1294 family</fullName>
    </submittedName>
</protein>
<reference evidence="2 3" key="1">
    <citation type="submission" date="2018-03" db="EMBL/GenBank/DDBJ databases">
        <title>Phenotypic and genomic properties of Cyclonatronum proteinivorum gen. nov., sp. nov., a haloalkaliphilic bacteroidete from soda lakes possessing Na+-translocating rhodopsin.</title>
        <authorList>
            <person name="Toshchakov S.V."/>
            <person name="Korzhenkov A."/>
            <person name="Samarov N.I."/>
            <person name="Kublanov I.V."/>
            <person name="Muntyan M.S."/>
            <person name="Sorokin D.Y."/>
        </authorList>
    </citation>
    <scope>NUCLEOTIDE SEQUENCE [LARGE SCALE GENOMIC DNA]</scope>
    <source>
        <strain evidence="2 3">Omega</strain>
    </source>
</reference>
<gene>
    <name evidence="2" type="ORF">CYPRO_1457</name>
</gene>
<keyword evidence="1" id="KW-1133">Transmembrane helix</keyword>
<feature type="transmembrane region" description="Helical" evidence="1">
    <location>
        <begin position="20"/>
        <end position="41"/>
    </location>
</feature>
<keyword evidence="1" id="KW-0472">Membrane</keyword>
<dbReference type="Pfam" id="PF06961">
    <property type="entry name" value="DUF1294"/>
    <property type="match status" value="1"/>
</dbReference>
<name>A0A345UJR1_9BACT</name>
<dbReference type="InterPro" id="IPR010718">
    <property type="entry name" value="DUF1294"/>
</dbReference>
<proteinExistence type="predicted"/>
<dbReference type="EMBL" id="CP027806">
    <property type="protein sequence ID" value="AXJ00713.1"/>
    <property type="molecule type" value="Genomic_DNA"/>
</dbReference>
<keyword evidence="3" id="KW-1185">Reference proteome</keyword>